<keyword evidence="1" id="KW-0732">Signal</keyword>
<dbReference type="PANTHER" id="PTHR46825:SF7">
    <property type="entry name" value="D-ALANYL-D-ALANINE CARBOXYPEPTIDASE"/>
    <property type="match status" value="1"/>
</dbReference>
<dbReference type="InterPro" id="IPR012338">
    <property type="entry name" value="Beta-lactam/transpept-like"/>
</dbReference>
<accession>A0ABN2LK57</accession>
<dbReference type="PANTHER" id="PTHR46825">
    <property type="entry name" value="D-ALANYL-D-ALANINE-CARBOXYPEPTIDASE/ENDOPEPTIDASE AMPH"/>
    <property type="match status" value="1"/>
</dbReference>
<dbReference type="InterPro" id="IPR050491">
    <property type="entry name" value="AmpC-like"/>
</dbReference>
<dbReference type="GO" id="GO:0016787">
    <property type="term" value="F:hydrolase activity"/>
    <property type="evidence" value="ECO:0007669"/>
    <property type="project" value="UniProtKB-KW"/>
</dbReference>
<dbReference type="RefSeq" id="WP_344032011.1">
    <property type="nucleotide sequence ID" value="NZ_BAAAOB010000002.1"/>
</dbReference>
<evidence type="ECO:0000256" key="1">
    <source>
        <dbReference type="SAM" id="SignalP"/>
    </source>
</evidence>
<protein>
    <submittedName>
        <fullName evidence="3">Serine hydrolase domain-containing protein</fullName>
    </submittedName>
</protein>
<dbReference type="EMBL" id="BAAAOB010000002">
    <property type="protein sequence ID" value="GAA1791506.1"/>
    <property type="molecule type" value="Genomic_DNA"/>
</dbReference>
<reference evidence="3 4" key="1">
    <citation type="journal article" date="2019" name="Int. J. Syst. Evol. Microbiol.">
        <title>The Global Catalogue of Microorganisms (GCM) 10K type strain sequencing project: providing services to taxonomists for standard genome sequencing and annotation.</title>
        <authorList>
            <consortium name="The Broad Institute Genomics Platform"/>
            <consortium name="The Broad Institute Genome Sequencing Center for Infectious Disease"/>
            <person name="Wu L."/>
            <person name="Ma J."/>
        </authorList>
    </citation>
    <scope>NUCLEOTIDE SEQUENCE [LARGE SCALE GENOMIC DNA]</scope>
    <source>
        <strain evidence="3 4">JCM 14736</strain>
    </source>
</reference>
<comment type="caution">
    <text evidence="3">The sequence shown here is derived from an EMBL/GenBank/DDBJ whole genome shotgun (WGS) entry which is preliminary data.</text>
</comment>
<keyword evidence="3" id="KW-0378">Hydrolase</keyword>
<feature type="domain" description="Beta-lactamase-related" evidence="2">
    <location>
        <begin position="49"/>
        <end position="364"/>
    </location>
</feature>
<name>A0ABN2LK57_9MICO</name>
<dbReference type="PROSITE" id="PS51257">
    <property type="entry name" value="PROKAR_LIPOPROTEIN"/>
    <property type="match status" value="1"/>
</dbReference>
<feature type="signal peptide" evidence="1">
    <location>
        <begin position="1"/>
        <end position="28"/>
    </location>
</feature>
<gene>
    <name evidence="3" type="ORF">GCM10009768_20600</name>
</gene>
<dbReference type="Pfam" id="PF00144">
    <property type="entry name" value="Beta-lactamase"/>
    <property type="match status" value="1"/>
</dbReference>
<dbReference type="Proteomes" id="UP001500851">
    <property type="component" value="Unassembled WGS sequence"/>
</dbReference>
<sequence length="374" mass="38635">MTSIASRLGRTPLLVLVLLLAACSGAPADPPPAPSASGSGVLPTEDRLRAALESALAGSGVPGGAVVVTDADGGSTTAIFGERAPGEPVTADTRFAYRSITKSFVGTVILQLADEKRLSLEDPVSKYVAGVPNGDRITIAELGDMRSGLANYSARPGLGAMLSKDPARDPKTSELLALSYAVKPVAPGTAYEYSNTNTLLLGEVIRKVTGDDWATAVDQRLLRPLKLESVRTGFVAGSENAAGFQLADGKIVEQLPVVAPGWFGAAGGLTGNAADLAAWGRSLGSGSLVSQGAQRWRLEQFGSTADDPASPLYDDYGFAMGRISGWIGHTGTGLGFQGLVMYDPATQHVIAVLINGTGENPDLPVTVFQAVRTL</sequence>
<proteinExistence type="predicted"/>
<keyword evidence="4" id="KW-1185">Reference proteome</keyword>
<dbReference type="Gene3D" id="3.40.710.10">
    <property type="entry name" value="DD-peptidase/beta-lactamase superfamily"/>
    <property type="match status" value="1"/>
</dbReference>
<evidence type="ECO:0000259" key="2">
    <source>
        <dbReference type="Pfam" id="PF00144"/>
    </source>
</evidence>
<dbReference type="SUPFAM" id="SSF56601">
    <property type="entry name" value="beta-lactamase/transpeptidase-like"/>
    <property type="match status" value="1"/>
</dbReference>
<evidence type="ECO:0000313" key="4">
    <source>
        <dbReference type="Proteomes" id="UP001500851"/>
    </source>
</evidence>
<dbReference type="InterPro" id="IPR001466">
    <property type="entry name" value="Beta-lactam-related"/>
</dbReference>
<evidence type="ECO:0000313" key="3">
    <source>
        <dbReference type="EMBL" id="GAA1791506.1"/>
    </source>
</evidence>
<organism evidence="3 4">
    <name type="scientific">Leucobacter iarius</name>
    <dbReference type="NCBI Taxonomy" id="333963"/>
    <lineage>
        <taxon>Bacteria</taxon>
        <taxon>Bacillati</taxon>
        <taxon>Actinomycetota</taxon>
        <taxon>Actinomycetes</taxon>
        <taxon>Micrococcales</taxon>
        <taxon>Microbacteriaceae</taxon>
        <taxon>Leucobacter</taxon>
    </lineage>
</organism>
<feature type="chain" id="PRO_5045826721" evidence="1">
    <location>
        <begin position="29"/>
        <end position="374"/>
    </location>
</feature>